<dbReference type="EMBL" id="JAGTJR010000003">
    <property type="protein sequence ID" value="KAH7062627.1"/>
    <property type="molecule type" value="Genomic_DNA"/>
</dbReference>
<reference evidence="1 2" key="1">
    <citation type="journal article" date="2021" name="Nat. Commun.">
        <title>Genetic determinants of endophytism in the Arabidopsis root mycobiome.</title>
        <authorList>
            <person name="Mesny F."/>
            <person name="Miyauchi S."/>
            <person name="Thiergart T."/>
            <person name="Pickel B."/>
            <person name="Atanasova L."/>
            <person name="Karlsson M."/>
            <person name="Huettel B."/>
            <person name="Barry K.W."/>
            <person name="Haridas S."/>
            <person name="Chen C."/>
            <person name="Bauer D."/>
            <person name="Andreopoulos W."/>
            <person name="Pangilinan J."/>
            <person name="LaButti K."/>
            <person name="Riley R."/>
            <person name="Lipzen A."/>
            <person name="Clum A."/>
            <person name="Drula E."/>
            <person name="Henrissat B."/>
            <person name="Kohler A."/>
            <person name="Grigoriev I.V."/>
            <person name="Martin F.M."/>
            <person name="Hacquard S."/>
        </authorList>
    </citation>
    <scope>NUCLEOTIDE SEQUENCE [LARGE SCALE GENOMIC DNA]</scope>
    <source>
        <strain evidence="1 2">MPI-SDFR-AT-0080</strain>
    </source>
</reference>
<sequence>MSRPWMLLGKPTKSNDWRDNASISTSAHGVVFSDPEVAWLLVEQAMASIIVAQAHLAAYGHLRRLRVGYAVDWKAESVSAVCLEPAPVRPRIPLTPARLPTNAAGHFDGGCAPGEEERASKCNLRYAELLREEGGRSRSDIWAVVLLSDALGAASEQGSRKYFGENKRWCVLEETMKLMLDGYAGGYCGDCRSARLIVFQGAGVVCFAMAVFQSRP</sequence>
<name>A0ABQ8GR07_9PEZI</name>
<keyword evidence="2" id="KW-1185">Reference proteome</keyword>
<organism evidence="1 2">
    <name type="scientific">Macrophomina phaseolina</name>
    <dbReference type="NCBI Taxonomy" id="35725"/>
    <lineage>
        <taxon>Eukaryota</taxon>
        <taxon>Fungi</taxon>
        <taxon>Dikarya</taxon>
        <taxon>Ascomycota</taxon>
        <taxon>Pezizomycotina</taxon>
        <taxon>Dothideomycetes</taxon>
        <taxon>Dothideomycetes incertae sedis</taxon>
        <taxon>Botryosphaeriales</taxon>
        <taxon>Botryosphaeriaceae</taxon>
        <taxon>Macrophomina</taxon>
    </lineage>
</organism>
<accession>A0ABQ8GR07</accession>
<gene>
    <name evidence="1" type="ORF">B0J12DRAFT_241914</name>
</gene>
<evidence type="ECO:0000313" key="2">
    <source>
        <dbReference type="Proteomes" id="UP000774617"/>
    </source>
</evidence>
<proteinExistence type="predicted"/>
<evidence type="ECO:0000313" key="1">
    <source>
        <dbReference type="EMBL" id="KAH7062627.1"/>
    </source>
</evidence>
<protein>
    <submittedName>
        <fullName evidence="1">Uncharacterized protein</fullName>
    </submittedName>
</protein>
<dbReference type="Proteomes" id="UP000774617">
    <property type="component" value="Unassembled WGS sequence"/>
</dbReference>
<comment type="caution">
    <text evidence="1">The sequence shown here is derived from an EMBL/GenBank/DDBJ whole genome shotgun (WGS) entry which is preliminary data.</text>
</comment>